<dbReference type="EMBL" id="UINC01009646">
    <property type="protein sequence ID" value="SVA43215.1"/>
    <property type="molecule type" value="Genomic_DNA"/>
</dbReference>
<keyword evidence="7" id="KW-0501">Molybdenum cofactor biosynthesis</keyword>
<keyword evidence="5" id="KW-0460">Magnesium</keyword>
<evidence type="ECO:0000256" key="4">
    <source>
        <dbReference type="ARBA" id="ARBA00022741"/>
    </source>
</evidence>
<dbReference type="GO" id="GO:0006777">
    <property type="term" value="P:Mo-molybdopterin cofactor biosynthetic process"/>
    <property type="evidence" value="ECO:0007669"/>
    <property type="project" value="UniProtKB-KW"/>
</dbReference>
<dbReference type="Pfam" id="PF12804">
    <property type="entry name" value="NTP_transf_3"/>
    <property type="match status" value="1"/>
</dbReference>
<dbReference type="InterPro" id="IPR013482">
    <property type="entry name" value="Molybde_CF_guanTrfase"/>
</dbReference>
<name>A0A381VSE5_9ZZZZ</name>
<evidence type="ECO:0000256" key="6">
    <source>
        <dbReference type="ARBA" id="ARBA00023134"/>
    </source>
</evidence>
<feature type="domain" description="MobA-like NTP transferase" evidence="8">
    <location>
        <begin position="10"/>
        <end position="148"/>
    </location>
</feature>
<accession>A0A381VSE5</accession>
<gene>
    <name evidence="9" type="ORF">METZ01_LOCUS96069</name>
</gene>
<dbReference type="GO" id="GO:0046872">
    <property type="term" value="F:metal ion binding"/>
    <property type="evidence" value="ECO:0007669"/>
    <property type="project" value="UniProtKB-KW"/>
</dbReference>
<evidence type="ECO:0000256" key="5">
    <source>
        <dbReference type="ARBA" id="ARBA00022842"/>
    </source>
</evidence>
<dbReference type="HAMAP" id="MF_00316">
    <property type="entry name" value="MobA"/>
    <property type="match status" value="1"/>
</dbReference>
<evidence type="ECO:0000256" key="3">
    <source>
        <dbReference type="ARBA" id="ARBA00022723"/>
    </source>
</evidence>
<keyword evidence="2" id="KW-0808">Transferase</keyword>
<dbReference type="PANTHER" id="PTHR19136">
    <property type="entry name" value="MOLYBDENUM COFACTOR GUANYLYLTRANSFERASE"/>
    <property type="match status" value="1"/>
</dbReference>
<evidence type="ECO:0000259" key="8">
    <source>
        <dbReference type="Pfam" id="PF12804"/>
    </source>
</evidence>
<dbReference type="CDD" id="cd02503">
    <property type="entry name" value="MobA"/>
    <property type="match status" value="1"/>
</dbReference>
<evidence type="ECO:0000256" key="2">
    <source>
        <dbReference type="ARBA" id="ARBA00022679"/>
    </source>
</evidence>
<dbReference type="InterPro" id="IPR029044">
    <property type="entry name" value="Nucleotide-diphossugar_trans"/>
</dbReference>
<keyword evidence="3" id="KW-0479">Metal-binding</keyword>
<dbReference type="SUPFAM" id="SSF53448">
    <property type="entry name" value="Nucleotide-diphospho-sugar transferases"/>
    <property type="match status" value="1"/>
</dbReference>
<dbReference type="AlphaFoldDB" id="A0A381VSE5"/>
<sequence>MKKNKFPASAFILTGGKSKRFGSPKWRAVINGEFVLERIWKSCKNFEHRYVIGKKKPADMDKPFMCDKLEFEAPINGLYTALEHAKTDWSLLLACDLPLVDADLFENLWNAQDEKDDAIVPYSNNKHQVTCAFYHKRVLPVILSAVQTRNYNLVKLLGKMNSSVIRLDNDIRFWNMNTKQDLKRIINYCT</sequence>
<evidence type="ECO:0000256" key="1">
    <source>
        <dbReference type="ARBA" id="ARBA00022490"/>
    </source>
</evidence>
<keyword evidence="4" id="KW-0547">Nucleotide-binding</keyword>
<evidence type="ECO:0000313" key="9">
    <source>
        <dbReference type="EMBL" id="SVA43215.1"/>
    </source>
</evidence>
<evidence type="ECO:0000256" key="7">
    <source>
        <dbReference type="ARBA" id="ARBA00023150"/>
    </source>
</evidence>
<keyword evidence="1" id="KW-0963">Cytoplasm</keyword>
<dbReference type="PANTHER" id="PTHR19136:SF81">
    <property type="entry name" value="MOLYBDENUM COFACTOR GUANYLYLTRANSFERASE"/>
    <property type="match status" value="1"/>
</dbReference>
<reference evidence="9" key="1">
    <citation type="submission" date="2018-05" db="EMBL/GenBank/DDBJ databases">
        <authorList>
            <person name="Lanie J.A."/>
            <person name="Ng W.-L."/>
            <person name="Kazmierczak K.M."/>
            <person name="Andrzejewski T.M."/>
            <person name="Davidsen T.M."/>
            <person name="Wayne K.J."/>
            <person name="Tettelin H."/>
            <person name="Glass J.I."/>
            <person name="Rusch D."/>
            <person name="Podicherti R."/>
            <person name="Tsui H.-C.T."/>
            <person name="Winkler M.E."/>
        </authorList>
    </citation>
    <scope>NUCLEOTIDE SEQUENCE</scope>
</reference>
<dbReference type="InterPro" id="IPR025877">
    <property type="entry name" value="MobA-like_NTP_Trfase"/>
</dbReference>
<dbReference type="Gene3D" id="3.90.550.10">
    <property type="entry name" value="Spore Coat Polysaccharide Biosynthesis Protein SpsA, Chain A"/>
    <property type="match status" value="1"/>
</dbReference>
<dbReference type="GO" id="GO:0016779">
    <property type="term" value="F:nucleotidyltransferase activity"/>
    <property type="evidence" value="ECO:0007669"/>
    <property type="project" value="TreeGrafter"/>
</dbReference>
<keyword evidence="6" id="KW-0342">GTP-binding</keyword>
<dbReference type="GO" id="GO:0005525">
    <property type="term" value="F:GTP binding"/>
    <property type="evidence" value="ECO:0007669"/>
    <property type="project" value="UniProtKB-KW"/>
</dbReference>
<organism evidence="9">
    <name type="scientific">marine metagenome</name>
    <dbReference type="NCBI Taxonomy" id="408172"/>
    <lineage>
        <taxon>unclassified sequences</taxon>
        <taxon>metagenomes</taxon>
        <taxon>ecological metagenomes</taxon>
    </lineage>
</organism>
<protein>
    <recommendedName>
        <fullName evidence="8">MobA-like NTP transferase domain-containing protein</fullName>
    </recommendedName>
</protein>
<proteinExistence type="inferred from homology"/>